<accession>A0A2X1AP18</accession>
<organism evidence="1 2">
    <name type="scientific">Brevundimonas diminuta</name>
    <name type="common">Pseudomonas diminuta</name>
    <dbReference type="NCBI Taxonomy" id="293"/>
    <lineage>
        <taxon>Bacteria</taxon>
        <taxon>Pseudomonadati</taxon>
        <taxon>Pseudomonadota</taxon>
        <taxon>Alphaproteobacteria</taxon>
        <taxon>Caulobacterales</taxon>
        <taxon>Caulobacteraceae</taxon>
        <taxon>Brevundimonas</taxon>
    </lineage>
</organism>
<evidence type="ECO:0000313" key="1">
    <source>
        <dbReference type="EMBL" id="SPU46428.1"/>
    </source>
</evidence>
<proteinExistence type="predicted"/>
<reference evidence="1 2" key="1">
    <citation type="submission" date="2018-06" db="EMBL/GenBank/DDBJ databases">
        <authorList>
            <consortium name="Pathogen Informatics"/>
            <person name="Doyle S."/>
        </authorList>
    </citation>
    <scope>NUCLEOTIDE SEQUENCE [LARGE SCALE GENOMIC DNA]</scope>
    <source>
        <strain evidence="1 2">NCTC11165</strain>
    </source>
</reference>
<sequence length="225" mass="24952">MDLGALDLKERVITDGVASVVLTEDSDLKPINSVIAASEIGKNPFEILSYGGCSKASSAALLIKFLKSARPNLKIYVHRDRDFMNESDIEGWADQIKALNAKPITTLGLDVEAHFLNAAHLSALNPPFTAEEMNVEIGRARLDILEDQKKKGVNRYIENERLHGRPKLNHGEIAIEIPSLVESNPDRYMSGKEVLTRLRKNHRDTHGQNLNVFGSSPHLLLLAEL</sequence>
<name>A0A2X1AP18_BREDI</name>
<dbReference type="Proteomes" id="UP000250358">
    <property type="component" value="Unassembled WGS sequence"/>
</dbReference>
<dbReference type="RefSeq" id="WP_128116251.1">
    <property type="nucleotide sequence ID" value="NZ_UAQM01000042.1"/>
</dbReference>
<dbReference type="AlphaFoldDB" id="A0A2X1AP18"/>
<dbReference type="EMBL" id="UAQM01000042">
    <property type="protein sequence ID" value="SPU46428.1"/>
    <property type="molecule type" value="Genomic_DNA"/>
</dbReference>
<evidence type="ECO:0008006" key="3">
    <source>
        <dbReference type="Google" id="ProtNLM"/>
    </source>
</evidence>
<gene>
    <name evidence="1" type="ORF">NCTC11165_02762</name>
</gene>
<evidence type="ECO:0000313" key="2">
    <source>
        <dbReference type="Proteomes" id="UP000250358"/>
    </source>
</evidence>
<protein>
    <recommendedName>
        <fullName evidence="3">DUF4435 domain-containing protein</fullName>
    </recommendedName>
</protein>